<dbReference type="EMBL" id="LAZR01000902">
    <property type="protein sequence ID" value="KKN55058.1"/>
    <property type="molecule type" value="Genomic_DNA"/>
</dbReference>
<accession>A0A0F9UN68</accession>
<dbReference type="AlphaFoldDB" id="A0A0F9UN68"/>
<evidence type="ECO:0000313" key="1">
    <source>
        <dbReference type="EMBL" id="KKN55058.1"/>
    </source>
</evidence>
<gene>
    <name evidence="1" type="ORF">LCGC14_0586590</name>
</gene>
<comment type="caution">
    <text evidence="1">The sequence shown here is derived from an EMBL/GenBank/DDBJ whole genome shotgun (WGS) entry which is preliminary data.</text>
</comment>
<reference evidence="1" key="1">
    <citation type="journal article" date="2015" name="Nature">
        <title>Complex archaea that bridge the gap between prokaryotes and eukaryotes.</title>
        <authorList>
            <person name="Spang A."/>
            <person name="Saw J.H."/>
            <person name="Jorgensen S.L."/>
            <person name="Zaremba-Niedzwiedzka K."/>
            <person name="Martijn J."/>
            <person name="Lind A.E."/>
            <person name="van Eijk R."/>
            <person name="Schleper C."/>
            <person name="Guy L."/>
            <person name="Ettema T.J."/>
        </authorList>
    </citation>
    <scope>NUCLEOTIDE SEQUENCE</scope>
</reference>
<proteinExistence type="predicted"/>
<name>A0A0F9UN68_9ZZZZ</name>
<organism evidence="1">
    <name type="scientific">marine sediment metagenome</name>
    <dbReference type="NCBI Taxonomy" id="412755"/>
    <lineage>
        <taxon>unclassified sequences</taxon>
        <taxon>metagenomes</taxon>
        <taxon>ecological metagenomes</taxon>
    </lineage>
</organism>
<sequence>MTSNSDIILISDVKDKLKKENTFEENIKVAMHEAKNNWLVVDPNDQFRGAVGALGLFYGEGTEEFERIKQEMKVLNSLSVMGSIPVDFQALSDNLDTNLKPCELRKIWDEAK</sequence>
<protein>
    <submittedName>
        <fullName evidence="1">Uncharacterized protein</fullName>
    </submittedName>
</protein>